<dbReference type="Proteomes" id="UP000463915">
    <property type="component" value="Segment"/>
</dbReference>
<dbReference type="RefSeq" id="YP_010649272.1">
    <property type="nucleotide sequence ID" value="NC_070765.1"/>
</dbReference>
<dbReference type="GeneID" id="77924820"/>
<organism evidence="2 3">
    <name type="scientific">Mycobacterium phage Onyinye</name>
    <dbReference type="NCBI Taxonomy" id="2686235"/>
    <lineage>
        <taxon>Viruses</taxon>
        <taxon>Duplodnaviria</taxon>
        <taxon>Heunggongvirae</taxon>
        <taxon>Uroviricota</taxon>
        <taxon>Caudoviricetes</taxon>
        <taxon>Onyinyevirus</taxon>
        <taxon>Onyinyevirus onyinye</taxon>
    </lineage>
</organism>
<evidence type="ECO:0000256" key="1">
    <source>
        <dbReference type="SAM" id="Phobius"/>
    </source>
</evidence>
<reference evidence="2 3" key="1">
    <citation type="submission" date="2019-12" db="EMBL/GenBank/DDBJ databases">
        <authorList>
            <person name="Ayuk M.A."/>
            <person name="Robinson C.J."/>
            <person name="Anderson W.A."/>
            <person name="Ullah H."/>
            <person name="Gugssa A."/>
            <person name="Somiranjan G."/>
            <person name="Allen A."/>
            <person name="Lourds M.F."/>
            <person name="Quagraine B.K."/>
            <person name="Smith M."/>
            <person name="Moore M."/>
            <person name="Oliver J."/>
            <person name="Irabor E."/>
            <person name="Roy S.D."/>
            <person name="Bassey G."/>
            <person name="Louis B.N."/>
            <person name="Adu D."/>
            <person name="Akhimien C.E."/>
            <person name="Annor K."/>
            <person name="Archibald A."/>
            <person name="Ashagre K.C."/>
            <person name="Baity M.R."/>
            <person name="Barnes K.J."/>
            <person name="Barrios L.E."/>
            <person name="Black A.C."/>
            <person name="Bowen'Kauth M.S."/>
            <person name="Bowman K.N."/>
            <person name="Breaux D.L."/>
            <person name="Brooks J.A."/>
            <person name="Bwayili H.A."/>
            <person name="Caine T."/>
            <person name="Williams A.Y."/>
            <person name="Norris L.J."/>
            <person name="Nwozo E.O."/>
            <person name="Prosper P.L."/>
            <person name="Rankin N.A."/>
            <person name="Richardson K.M."/>
            <person name="Robinson D.M."/>
            <person name="Salters D.J."/>
            <person name="Savage M.A."/>
            <person name="Solomon S.M."/>
            <person name="Williams L.R."/>
            <person name="Curtis N."/>
            <person name="Garlena R.A."/>
            <person name="Russell D.A."/>
            <person name="Pope W.H."/>
            <person name="Jacobs-Sera D."/>
            <person name="Hatfull G.F."/>
        </authorList>
    </citation>
    <scope>NUCLEOTIDE SEQUENCE [LARGE SCALE GENOMIC DNA]</scope>
</reference>
<accession>A0A6B9LJB5</accession>
<evidence type="ECO:0000313" key="2">
    <source>
        <dbReference type="EMBL" id="QHB37429.1"/>
    </source>
</evidence>
<keyword evidence="1" id="KW-1133">Transmembrane helix</keyword>
<gene>
    <name evidence="2" type="primary">23</name>
    <name evidence="2" type="ORF">SEA_ONYINYE_23</name>
</gene>
<keyword evidence="1" id="KW-0472">Membrane</keyword>
<sequence length="43" mass="5071">MKVKMDWVEWAYVITCLLLVAYVIWATTTDFSLGMWMESLDLP</sequence>
<evidence type="ECO:0000313" key="3">
    <source>
        <dbReference type="Proteomes" id="UP000463915"/>
    </source>
</evidence>
<proteinExistence type="predicted"/>
<keyword evidence="1" id="KW-0812">Transmembrane</keyword>
<dbReference type="EMBL" id="MN813687">
    <property type="protein sequence ID" value="QHB37429.1"/>
    <property type="molecule type" value="Genomic_DNA"/>
</dbReference>
<name>A0A6B9LJB5_9CAUD</name>
<protein>
    <submittedName>
        <fullName evidence="2">Uncharacterized protein</fullName>
    </submittedName>
</protein>
<keyword evidence="3" id="KW-1185">Reference proteome</keyword>
<feature type="transmembrane region" description="Helical" evidence="1">
    <location>
        <begin position="7"/>
        <end position="27"/>
    </location>
</feature>
<dbReference type="KEGG" id="vg:77924820"/>